<dbReference type="EMBL" id="CP006764">
    <property type="protein sequence ID" value="AIT60433.1"/>
    <property type="molecule type" value="Genomic_DNA"/>
</dbReference>
<sequence>MTSPYGSFPENQNDPFDTPRADESSANNYGQEQGGSHSAPEYGQEQASTYPAPTYGQEQTGAYSAPAYGQEQSQNTYPASPVFGSEQPSNETGDANAKGAKNFLNALFDFNFDNYLSVSYAKFIYIIAIISAAIQILFFWIFPFFILLLSGEDGSGMLAFVTLLFGWIPVGISVLFQLIFVRLILEFITASVRTAENTTKLVRRGE</sequence>
<feature type="transmembrane region" description="Helical" evidence="2">
    <location>
        <begin position="123"/>
        <end position="146"/>
    </location>
</feature>
<organism evidence="3 4">
    <name type="scientific">Corynebacterium doosanense CAU 212 = DSM 45436</name>
    <dbReference type="NCBI Taxonomy" id="558173"/>
    <lineage>
        <taxon>Bacteria</taxon>
        <taxon>Bacillati</taxon>
        <taxon>Actinomycetota</taxon>
        <taxon>Actinomycetes</taxon>
        <taxon>Mycobacteriales</taxon>
        <taxon>Corynebacteriaceae</taxon>
        <taxon>Corynebacterium</taxon>
    </lineage>
</organism>
<dbReference type="InterPro" id="IPR025557">
    <property type="entry name" value="DUF4282"/>
</dbReference>
<protein>
    <recommendedName>
        <fullName evidence="5">DUF4282 domain-containing protein</fullName>
    </recommendedName>
</protein>
<keyword evidence="2" id="KW-0812">Transmembrane</keyword>
<evidence type="ECO:0000313" key="3">
    <source>
        <dbReference type="EMBL" id="AIT60433.1"/>
    </source>
</evidence>
<reference evidence="3 4" key="1">
    <citation type="submission" date="2013-09" db="EMBL/GenBank/DDBJ databases">
        <title>Complete genome sequence of Corynebacterium doosanense CAU 212(T) (=DSM 45436(T)), isolated from activated sludge.</title>
        <authorList>
            <person name="Schaffert L."/>
            <person name="Albersmeier A."/>
            <person name="Kalinowski J."/>
            <person name="Ruckert C."/>
        </authorList>
    </citation>
    <scope>NUCLEOTIDE SEQUENCE [LARGE SCALE GENOMIC DNA]</scope>
    <source>
        <strain evidence="3 4">CAU 212</strain>
    </source>
</reference>
<dbReference type="HOGENOM" id="CLU_1330078_0_0_11"/>
<proteinExistence type="predicted"/>
<feature type="compositionally biased region" description="Polar residues" evidence="1">
    <location>
        <begin position="1"/>
        <end position="15"/>
    </location>
</feature>
<name>A0A097IE66_9CORY</name>
<feature type="compositionally biased region" description="Polar residues" evidence="1">
    <location>
        <begin position="45"/>
        <end position="62"/>
    </location>
</feature>
<evidence type="ECO:0000313" key="4">
    <source>
        <dbReference type="Proteomes" id="UP000029914"/>
    </source>
</evidence>
<evidence type="ECO:0000256" key="2">
    <source>
        <dbReference type="SAM" id="Phobius"/>
    </source>
</evidence>
<evidence type="ECO:0000256" key="1">
    <source>
        <dbReference type="SAM" id="MobiDB-lite"/>
    </source>
</evidence>
<feature type="region of interest" description="Disordered" evidence="1">
    <location>
        <begin position="1"/>
        <end position="95"/>
    </location>
</feature>
<dbReference type="STRING" id="558173.CDOO_03585"/>
<dbReference type="KEGG" id="cdo:CDOO_03585"/>
<keyword evidence="2" id="KW-0472">Membrane</keyword>
<dbReference type="AlphaFoldDB" id="A0A097IE66"/>
<accession>A0A097IE66</accession>
<dbReference type="Pfam" id="PF14110">
    <property type="entry name" value="DUF4282"/>
    <property type="match status" value="1"/>
</dbReference>
<dbReference type="eggNOG" id="COG5164">
    <property type="taxonomic scope" value="Bacteria"/>
</dbReference>
<feature type="transmembrane region" description="Helical" evidence="2">
    <location>
        <begin position="158"/>
        <end position="185"/>
    </location>
</feature>
<keyword evidence="4" id="KW-1185">Reference proteome</keyword>
<gene>
    <name evidence="3" type="ORF">CDOO_03585</name>
</gene>
<dbReference type="RefSeq" id="WP_018021143.1">
    <property type="nucleotide sequence ID" value="NZ_AQUX01000002.1"/>
</dbReference>
<keyword evidence="2" id="KW-1133">Transmembrane helix</keyword>
<evidence type="ECO:0008006" key="5">
    <source>
        <dbReference type="Google" id="ProtNLM"/>
    </source>
</evidence>
<feature type="compositionally biased region" description="Polar residues" evidence="1">
    <location>
        <begin position="24"/>
        <end position="36"/>
    </location>
</feature>
<dbReference type="Proteomes" id="UP000029914">
    <property type="component" value="Chromosome"/>
</dbReference>